<evidence type="ECO:0000259" key="3">
    <source>
        <dbReference type="PROSITE" id="PS50846"/>
    </source>
</evidence>
<dbReference type="InterPro" id="IPR006121">
    <property type="entry name" value="HMA_dom"/>
</dbReference>
<dbReference type="PANTHER" id="PTHR22814">
    <property type="entry name" value="COPPER TRANSPORT PROTEIN ATOX1-RELATED"/>
    <property type="match status" value="1"/>
</dbReference>
<reference evidence="5" key="1">
    <citation type="submission" date="2016-10" db="EMBL/GenBank/DDBJ databases">
        <authorList>
            <person name="Varghese N."/>
            <person name="Submissions S."/>
        </authorList>
    </citation>
    <scope>NUCLEOTIDE SEQUENCE [LARGE SCALE GENOMIC DNA]</scope>
    <source>
        <strain evidence="5">DSM 26348</strain>
    </source>
</reference>
<evidence type="ECO:0000256" key="1">
    <source>
        <dbReference type="ARBA" id="ARBA00022723"/>
    </source>
</evidence>
<dbReference type="InterPro" id="IPR036163">
    <property type="entry name" value="HMA_dom_sf"/>
</dbReference>
<dbReference type="Pfam" id="PF00403">
    <property type="entry name" value="HMA"/>
    <property type="match status" value="1"/>
</dbReference>
<evidence type="ECO:0000313" key="5">
    <source>
        <dbReference type="Proteomes" id="UP000199518"/>
    </source>
</evidence>
<dbReference type="Proteomes" id="UP000199518">
    <property type="component" value="Unassembled WGS sequence"/>
</dbReference>
<dbReference type="EMBL" id="FOQD01000001">
    <property type="protein sequence ID" value="SFH58041.1"/>
    <property type="molecule type" value="Genomic_DNA"/>
</dbReference>
<sequence length="172" mass="17505">MLKNHVRTLAALAVMACSSAAFAEEVKLEGVHLCCGSCTKAATKSLTGVTGVSDVKISQDDETIVFQAKDEPAALAGLTALANAGFYGSTKTASPDFAVDPSAKKNTVEISGMHLCCAGCTKSAEAALKAVTGVKSVSAEAKQGKMTVKGDNVSLADTLKALHEAGFHGTVK</sequence>
<proteinExistence type="predicted"/>
<dbReference type="PROSITE" id="PS50846">
    <property type="entry name" value="HMA_2"/>
    <property type="match status" value="1"/>
</dbReference>
<evidence type="ECO:0000256" key="2">
    <source>
        <dbReference type="SAM" id="SignalP"/>
    </source>
</evidence>
<gene>
    <name evidence="4" type="ORF">SAMN05421753_101274</name>
</gene>
<feature type="chain" id="PRO_5011704632" evidence="2">
    <location>
        <begin position="24"/>
        <end position="172"/>
    </location>
</feature>
<accession>A0A1I3B8K1</accession>
<dbReference type="SUPFAM" id="SSF55008">
    <property type="entry name" value="HMA, heavy metal-associated domain"/>
    <property type="match status" value="2"/>
</dbReference>
<feature type="domain" description="HMA" evidence="3">
    <location>
        <begin position="104"/>
        <end position="170"/>
    </location>
</feature>
<dbReference type="CDD" id="cd00371">
    <property type="entry name" value="HMA"/>
    <property type="match status" value="1"/>
</dbReference>
<organism evidence="4 5">
    <name type="scientific">Planctomicrobium piriforme</name>
    <dbReference type="NCBI Taxonomy" id="1576369"/>
    <lineage>
        <taxon>Bacteria</taxon>
        <taxon>Pseudomonadati</taxon>
        <taxon>Planctomycetota</taxon>
        <taxon>Planctomycetia</taxon>
        <taxon>Planctomycetales</taxon>
        <taxon>Planctomycetaceae</taxon>
        <taxon>Planctomicrobium</taxon>
    </lineage>
</organism>
<feature type="signal peptide" evidence="2">
    <location>
        <begin position="1"/>
        <end position="23"/>
    </location>
</feature>
<dbReference type="RefSeq" id="WP_175516982.1">
    <property type="nucleotide sequence ID" value="NZ_FOQD01000001.1"/>
</dbReference>
<keyword evidence="5" id="KW-1185">Reference proteome</keyword>
<dbReference type="GO" id="GO:0046872">
    <property type="term" value="F:metal ion binding"/>
    <property type="evidence" value="ECO:0007669"/>
    <property type="project" value="UniProtKB-KW"/>
</dbReference>
<evidence type="ECO:0000313" key="4">
    <source>
        <dbReference type="EMBL" id="SFH58041.1"/>
    </source>
</evidence>
<keyword evidence="2" id="KW-0732">Signal</keyword>
<dbReference type="AlphaFoldDB" id="A0A1I3B8K1"/>
<keyword evidence="1" id="KW-0479">Metal-binding</keyword>
<dbReference type="Gene3D" id="3.30.70.100">
    <property type="match status" value="2"/>
</dbReference>
<name>A0A1I3B8K1_9PLAN</name>
<dbReference type="STRING" id="1576369.SAMN05421753_101274"/>
<dbReference type="PANTHER" id="PTHR22814:SF287">
    <property type="entry name" value="COPPER TRANSPORT PROTEIN ATX1"/>
    <property type="match status" value="1"/>
</dbReference>
<protein>
    <submittedName>
        <fullName evidence="4">Copper chaperone CopZ</fullName>
    </submittedName>
</protein>